<dbReference type="Gene3D" id="2.40.70.10">
    <property type="entry name" value="Acid Proteases"/>
    <property type="match status" value="1"/>
</dbReference>
<feature type="coiled-coil region" evidence="1">
    <location>
        <begin position="411"/>
        <end position="438"/>
    </location>
</feature>
<organism evidence="3 4">
    <name type="scientific">Seiridium cardinale</name>
    <dbReference type="NCBI Taxonomy" id="138064"/>
    <lineage>
        <taxon>Eukaryota</taxon>
        <taxon>Fungi</taxon>
        <taxon>Dikarya</taxon>
        <taxon>Ascomycota</taxon>
        <taxon>Pezizomycotina</taxon>
        <taxon>Sordariomycetes</taxon>
        <taxon>Xylariomycetidae</taxon>
        <taxon>Amphisphaeriales</taxon>
        <taxon>Sporocadaceae</taxon>
        <taxon>Seiridium</taxon>
    </lineage>
</organism>
<comment type="caution">
    <text evidence="3">The sequence shown here is derived from an EMBL/GenBank/DDBJ whole genome shotgun (WGS) entry which is preliminary data.</text>
</comment>
<keyword evidence="3" id="KW-0548">Nucleotidyltransferase</keyword>
<proteinExistence type="predicted"/>
<accession>A0ABR2X6N5</accession>
<gene>
    <name evidence="3" type="ORF">SCAR479_14043</name>
</gene>
<feature type="compositionally biased region" description="Polar residues" evidence="2">
    <location>
        <begin position="358"/>
        <end position="372"/>
    </location>
</feature>
<keyword evidence="4" id="KW-1185">Reference proteome</keyword>
<protein>
    <submittedName>
        <fullName evidence="3">Reverse transcriptase</fullName>
    </submittedName>
</protein>
<dbReference type="InterPro" id="IPR021109">
    <property type="entry name" value="Peptidase_aspartic_dom_sf"/>
</dbReference>
<dbReference type="EMBL" id="JARVKM010000142">
    <property type="protein sequence ID" value="KAK9769282.1"/>
    <property type="molecule type" value="Genomic_DNA"/>
</dbReference>
<dbReference type="Proteomes" id="UP001465668">
    <property type="component" value="Unassembled WGS sequence"/>
</dbReference>
<dbReference type="GO" id="GO:0003964">
    <property type="term" value="F:RNA-directed DNA polymerase activity"/>
    <property type="evidence" value="ECO:0007669"/>
    <property type="project" value="UniProtKB-KW"/>
</dbReference>
<reference evidence="3 4" key="1">
    <citation type="submission" date="2024-02" db="EMBL/GenBank/DDBJ databases">
        <title>First draft genome assembly of two strains of Seiridium cardinale.</title>
        <authorList>
            <person name="Emiliani G."/>
            <person name="Scali E."/>
        </authorList>
    </citation>
    <scope>NUCLEOTIDE SEQUENCE [LARGE SCALE GENOMIC DNA]</scope>
    <source>
        <strain evidence="3 4">BM-138-000479</strain>
    </source>
</reference>
<feature type="compositionally biased region" description="Basic and acidic residues" evidence="2">
    <location>
        <begin position="232"/>
        <end position="309"/>
    </location>
</feature>
<feature type="region of interest" description="Disordered" evidence="2">
    <location>
        <begin position="222"/>
        <end position="325"/>
    </location>
</feature>
<evidence type="ECO:0000313" key="3">
    <source>
        <dbReference type="EMBL" id="KAK9769282.1"/>
    </source>
</evidence>
<evidence type="ECO:0000256" key="2">
    <source>
        <dbReference type="SAM" id="MobiDB-lite"/>
    </source>
</evidence>
<evidence type="ECO:0000256" key="1">
    <source>
        <dbReference type="SAM" id="Coils"/>
    </source>
</evidence>
<keyword evidence="1" id="KW-0175">Coiled coil</keyword>
<feature type="region of interest" description="Disordered" evidence="2">
    <location>
        <begin position="351"/>
        <end position="375"/>
    </location>
</feature>
<keyword evidence="3" id="KW-0808">Transferase</keyword>
<evidence type="ECO:0000313" key="4">
    <source>
        <dbReference type="Proteomes" id="UP001465668"/>
    </source>
</evidence>
<sequence>MVITKNTLARGVVGTFDPEYPDLCDKGFVSEGKEIIFTNVLCFQERLVEFFDSDSLKNNYKRQIFGFFHTLLQGSALNWWINEITPGTRRQLKTQGLREAVIPRIVTRFKMDPAIATERFAFGIVILKDIAKDESTLVLFIQRRLRYARAFGTLDESNRNWRGVIMQIWSKLLTDIKKYLKAPRNSIKSLEEYMELLMKAYLIVSAAVDTIAPYSFRLARKYSDAASSSPPSRRDNRFSRDRNRDYSRNRDSDRSRDNSRGSHRDYRRDDRDRSRDRRDYKDRPHRDDRRDRSRDRDDKRRGDRRDNKVHFVPGEKNNSTEESDAERGYFVAHNLNCQWYNKVHRSGRQLRNHKKKCSITTQSKRESIQTPSPTAPERRICGYCKTLYVSRNALFTHLVHCEKAISGVVDNPQAEAAKAQQEADAEKQQQRRAKILDAEPIRKKAPVLELDETPAMLRYTYLRVDCKANLDDKIASEICFDPGTGRSYIGRSFLKNLQHTVVKKSRTIKGLGNTPVRCTKFATVTFHLPGIDKDGQTTLMEFTKSGWVIDDELEPRMLIGNDLLKLHGARIAYAKDKIHFDGLDGFSIPFTVMRNSNPCVRKVTTKGKTTVMPGKSAYIAVDWKPLPKDRSFSFESSHPNIMHSIIDGYTQPTVIINNPSQQPTTIGRGTKVGRISEIQDSGYFVSDWKSGLKTLAAAATVALPFVAFIVDAYGNVTRNLAIPAVNAEFSMTPEVAAMAIGAPPPSSMPDLTQMAVAPQTADFGLPGQNMSQTPLTDSIFNMIKETAYKVNAAPPVPDPPDYDRPMTSTNNSTLGIRRPEDLPKKVTKEGIHIYAENNSFVRKATDLISSHPSL</sequence>
<keyword evidence="3" id="KW-0695">RNA-directed DNA polymerase</keyword>
<name>A0ABR2X6N5_9PEZI</name>